<keyword evidence="2" id="KW-0067">ATP-binding</keyword>
<dbReference type="CDD" id="cd06170">
    <property type="entry name" value="LuxR_C_like"/>
    <property type="match status" value="1"/>
</dbReference>
<dbReference type="InterPro" id="IPR041664">
    <property type="entry name" value="AAA_16"/>
</dbReference>
<dbReference type="GO" id="GO:0005524">
    <property type="term" value="F:ATP binding"/>
    <property type="evidence" value="ECO:0007669"/>
    <property type="project" value="UniProtKB-KW"/>
</dbReference>
<proteinExistence type="predicted"/>
<feature type="domain" description="HTH luxR-type" evidence="4">
    <location>
        <begin position="868"/>
        <end position="933"/>
    </location>
</feature>
<dbReference type="InterPro" id="IPR000792">
    <property type="entry name" value="Tscrpt_reg_LuxR_C"/>
</dbReference>
<dbReference type="Gene3D" id="1.10.10.10">
    <property type="entry name" value="Winged helix-like DNA-binding domain superfamily/Winged helix DNA-binding domain"/>
    <property type="match status" value="1"/>
</dbReference>
<evidence type="ECO:0000256" key="1">
    <source>
        <dbReference type="ARBA" id="ARBA00022741"/>
    </source>
</evidence>
<dbReference type="GO" id="GO:0003677">
    <property type="term" value="F:DNA binding"/>
    <property type="evidence" value="ECO:0007669"/>
    <property type="project" value="InterPro"/>
</dbReference>
<name>A0A6G4WVI5_9ACTN</name>
<feature type="compositionally biased region" description="Gly residues" evidence="3">
    <location>
        <begin position="849"/>
        <end position="865"/>
    </location>
</feature>
<dbReference type="PANTHER" id="PTHR16305">
    <property type="entry name" value="TESTICULAR SOLUBLE ADENYLYL CYCLASE"/>
    <property type="match status" value="1"/>
</dbReference>
<dbReference type="InterPro" id="IPR003593">
    <property type="entry name" value="AAA+_ATPase"/>
</dbReference>
<organism evidence="5 6">
    <name type="scientific">Streptomyces boncukensis</name>
    <dbReference type="NCBI Taxonomy" id="2711219"/>
    <lineage>
        <taxon>Bacteria</taxon>
        <taxon>Bacillati</taxon>
        <taxon>Actinomycetota</taxon>
        <taxon>Actinomycetes</taxon>
        <taxon>Kitasatosporales</taxon>
        <taxon>Streptomycetaceae</taxon>
        <taxon>Streptomyces</taxon>
    </lineage>
</organism>
<dbReference type="PROSITE" id="PS00622">
    <property type="entry name" value="HTH_LUXR_1"/>
    <property type="match status" value="1"/>
</dbReference>
<dbReference type="SUPFAM" id="SSF48452">
    <property type="entry name" value="TPR-like"/>
    <property type="match status" value="2"/>
</dbReference>
<keyword evidence="6" id="KW-1185">Reference proteome</keyword>
<dbReference type="SMART" id="SM00382">
    <property type="entry name" value="AAA"/>
    <property type="match status" value="1"/>
</dbReference>
<dbReference type="InterPro" id="IPR027417">
    <property type="entry name" value="P-loop_NTPase"/>
</dbReference>
<evidence type="ECO:0000256" key="2">
    <source>
        <dbReference type="ARBA" id="ARBA00022840"/>
    </source>
</evidence>
<dbReference type="Pfam" id="PF00196">
    <property type="entry name" value="GerE"/>
    <property type="match status" value="1"/>
</dbReference>
<sequence>MGRLAVWLDSANRGTPFTGMISGPVGMGKTLLLHKLEEHAAANGFAVLGASCQRTEQDRPYAALHRLLDGAGLFRAPAEEARDATRRALQAIGQRAGGRSVLLGIDDLQYADPQSLRCLYHLAHQVTSVPLAVVWTWDQTGEGRAAPLLEELTSRPATHRLRLGPISVPDVAELMDDRSGPRDGGDSADSGDACDDGERGCAGGDSAADAYHALSGGNPLLVAALLRGGDGPGFRRAALACVRRAGQSAVRVARSVAVLREHATVHRLSRLSGSSIPAVRDAVRKLTAAGVLEWSDRPEEAEGPRFRHPAAADAVLQDAGQRNRTRLRHDAARLLHLEGSPTTAIADQLLAAGPLREDWVPSALQDAAARALTADQVSLSLRYLHLMRASCPDGPARHTATARIAAVNWLRSPGDPGPTRAAKSPVLRDEVAPDAGWAMAELLLWHLRFTDAEEVVRHLRAREREGHAPDPGAHSARSEALQLLAAVSYPGVAARFGPSAGLGSRWPEATALATHPPMLRARLALARVLSGQTDGHTVAQAEQVLQDGGFSHASLGNLTPALLSLVYADQLDSAVLWCDRFLNGPSSHDLPAWRSLIGSISALVSFRQGHLDRAREEAEKSLGCLAGESPDWNSGSALTLATLAEVHTAVGDRDRAAELFSRPVPAALFATRPGLHYLHARGRLHLASGRARAALNDFLACGERMAAWDMDTPSLVPWRTAAAEAWLELGERGQARKVLETNAALGDARLPRAQGLGLRGLAAASDVQERLPVLEKALHALQQSGDRYQAAETLADLSETYQALGDKAKARTAARRARRIAESCRADRLCSTLVSTAVPPLAASEPNGALGGAESGSGTGSGTGTGAADDKFARLSESERRVAVLAAQGYTNREISEKLHVTLSTVEQHLTRVYRKMRIRKRDELPTEFRIDVPQGC</sequence>
<feature type="region of interest" description="Disordered" evidence="3">
    <location>
        <begin position="172"/>
        <end position="197"/>
    </location>
</feature>
<dbReference type="SUPFAM" id="SSF52540">
    <property type="entry name" value="P-loop containing nucleoside triphosphate hydrolases"/>
    <property type="match status" value="1"/>
</dbReference>
<feature type="region of interest" description="Disordered" evidence="3">
    <location>
        <begin position="841"/>
        <end position="869"/>
    </location>
</feature>
<dbReference type="AlphaFoldDB" id="A0A6G4WVI5"/>
<comment type="caution">
    <text evidence="5">The sequence shown here is derived from an EMBL/GenBank/DDBJ whole genome shotgun (WGS) entry which is preliminary data.</text>
</comment>
<dbReference type="GO" id="GO:0005737">
    <property type="term" value="C:cytoplasm"/>
    <property type="evidence" value="ECO:0007669"/>
    <property type="project" value="TreeGrafter"/>
</dbReference>
<dbReference type="PANTHER" id="PTHR16305:SF35">
    <property type="entry name" value="TRANSCRIPTIONAL ACTIVATOR DOMAIN"/>
    <property type="match status" value="1"/>
</dbReference>
<dbReference type="PROSITE" id="PS50043">
    <property type="entry name" value="HTH_LUXR_2"/>
    <property type="match status" value="1"/>
</dbReference>
<dbReference type="InterPro" id="IPR011990">
    <property type="entry name" value="TPR-like_helical_dom_sf"/>
</dbReference>
<dbReference type="GO" id="GO:0004016">
    <property type="term" value="F:adenylate cyclase activity"/>
    <property type="evidence" value="ECO:0007669"/>
    <property type="project" value="TreeGrafter"/>
</dbReference>
<dbReference type="Gene3D" id="3.40.50.300">
    <property type="entry name" value="P-loop containing nucleotide triphosphate hydrolases"/>
    <property type="match status" value="1"/>
</dbReference>
<dbReference type="GO" id="GO:0006355">
    <property type="term" value="P:regulation of DNA-templated transcription"/>
    <property type="evidence" value="ECO:0007669"/>
    <property type="project" value="InterPro"/>
</dbReference>
<dbReference type="EMBL" id="JAAKZZ010000082">
    <property type="protein sequence ID" value="NGO68862.1"/>
    <property type="molecule type" value="Genomic_DNA"/>
</dbReference>
<dbReference type="Gene3D" id="1.25.40.10">
    <property type="entry name" value="Tetratricopeptide repeat domain"/>
    <property type="match status" value="1"/>
</dbReference>
<dbReference type="Pfam" id="PF13191">
    <property type="entry name" value="AAA_16"/>
    <property type="match status" value="1"/>
</dbReference>
<gene>
    <name evidence="5" type="ORF">G5C65_10950</name>
</gene>
<evidence type="ECO:0000256" key="3">
    <source>
        <dbReference type="SAM" id="MobiDB-lite"/>
    </source>
</evidence>
<dbReference type="PRINTS" id="PR00038">
    <property type="entry name" value="HTHLUXR"/>
</dbReference>
<dbReference type="SUPFAM" id="SSF46894">
    <property type="entry name" value="C-terminal effector domain of the bipartite response regulators"/>
    <property type="match status" value="1"/>
</dbReference>
<evidence type="ECO:0000313" key="6">
    <source>
        <dbReference type="Proteomes" id="UP000477722"/>
    </source>
</evidence>
<feature type="compositionally biased region" description="Basic and acidic residues" evidence="3">
    <location>
        <begin position="175"/>
        <end position="185"/>
    </location>
</feature>
<dbReference type="SMART" id="SM00421">
    <property type="entry name" value="HTH_LUXR"/>
    <property type="match status" value="1"/>
</dbReference>
<evidence type="ECO:0000259" key="4">
    <source>
        <dbReference type="PROSITE" id="PS50043"/>
    </source>
</evidence>
<evidence type="ECO:0000313" key="5">
    <source>
        <dbReference type="EMBL" id="NGO68862.1"/>
    </source>
</evidence>
<protein>
    <submittedName>
        <fullName evidence="5">Helix-turn-helix domain-containing protein</fullName>
    </submittedName>
</protein>
<dbReference type="Proteomes" id="UP000477722">
    <property type="component" value="Unassembled WGS sequence"/>
</dbReference>
<dbReference type="InterPro" id="IPR036388">
    <property type="entry name" value="WH-like_DNA-bd_sf"/>
</dbReference>
<dbReference type="InterPro" id="IPR016032">
    <property type="entry name" value="Sig_transdc_resp-reg_C-effctor"/>
</dbReference>
<accession>A0A6G4WVI5</accession>
<keyword evidence="1" id="KW-0547">Nucleotide-binding</keyword>
<reference evidence="5 6" key="1">
    <citation type="submission" date="2020-02" db="EMBL/GenBank/DDBJ databases">
        <title>Whole-genome analyses of novel actinobacteria.</title>
        <authorList>
            <person name="Sahin N."/>
            <person name="Tatar D."/>
        </authorList>
    </citation>
    <scope>NUCLEOTIDE SEQUENCE [LARGE SCALE GENOMIC DNA]</scope>
    <source>
        <strain evidence="5 6">SB3404</strain>
    </source>
</reference>